<keyword evidence="2" id="KW-0233">DNA recombination</keyword>
<reference evidence="5 6" key="1">
    <citation type="journal article" date="2014" name="Antonie Van Leeuwenhoek">
        <title>Roseivivax atlanticus sp. nov., isolated from surface seawater of the Atlantic Ocean.</title>
        <authorList>
            <person name="Li G."/>
            <person name="Lai Q."/>
            <person name="Liu X."/>
            <person name="Sun F."/>
            <person name="Shao Z."/>
        </authorList>
    </citation>
    <scope>NUCLEOTIDE SEQUENCE [LARGE SCALE GENOMIC DNA]</scope>
    <source>
        <strain evidence="5 6">22II-s10s</strain>
    </source>
</reference>
<dbReference type="Proteomes" id="UP000019063">
    <property type="component" value="Unassembled WGS sequence"/>
</dbReference>
<evidence type="ECO:0000313" key="5">
    <source>
        <dbReference type="EMBL" id="ETW12022.1"/>
    </source>
</evidence>
<dbReference type="InterPro" id="IPR050639">
    <property type="entry name" value="SSR_resolvase"/>
</dbReference>
<feature type="domain" description="Recombinase zinc beta ribbon" evidence="4">
    <location>
        <begin position="112"/>
        <end position="162"/>
    </location>
</feature>
<evidence type="ECO:0000256" key="1">
    <source>
        <dbReference type="ARBA" id="ARBA00023125"/>
    </source>
</evidence>
<dbReference type="PANTHER" id="PTHR30461">
    <property type="entry name" value="DNA-INVERTASE FROM LAMBDOID PROPHAGE"/>
    <property type="match status" value="1"/>
</dbReference>
<dbReference type="PANTHER" id="PTHR30461:SF2">
    <property type="entry name" value="SERINE RECOMBINASE PINE-RELATED"/>
    <property type="match status" value="1"/>
</dbReference>
<dbReference type="Gene3D" id="3.90.1750.20">
    <property type="entry name" value="Putative Large Serine Recombinase, Chain B, Domain 2"/>
    <property type="match status" value="1"/>
</dbReference>
<comment type="caution">
    <text evidence="5">The sequence shown here is derived from an EMBL/GenBank/DDBJ whole genome shotgun (WGS) entry which is preliminary data.</text>
</comment>
<dbReference type="InterPro" id="IPR025827">
    <property type="entry name" value="Zn_ribbon_recom_dom"/>
</dbReference>
<dbReference type="InterPro" id="IPR038109">
    <property type="entry name" value="DNA_bind_recomb_sf"/>
</dbReference>
<dbReference type="AlphaFoldDB" id="W4HGZ1"/>
<evidence type="ECO:0000259" key="4">
    <source>
        <dbReference type="Pfam" id="PF13408"/>
    </source>
</evidence>
<organism evidence="5 6">
    <name type="scientific">Roseivivax marinus</name>
    <dbReference type="NCBI Taxonomy" id="1379903"/>
    <lineage>
        <taxon>Bacteria</taxon>
        <taxon>Pseudomonadati</taxon>
        <taxon>Pseudomonadota</taxon>
        <taxon>Alphaproteobacteria</taxon>
        <taxon>Rhodobacterales</taxon>
        <taxon>Roseobacteraceae</taxon>
        <taxon>Roseivivax</taxon>
    </lineage>
</organism>
<gene>
    <name evidence="5" type="ORF">ATO8_15187</name>
</gene>
<name>W4HGZ1_9RHOB</name>
<evidence type="ECO:0000256" key="3">
    <source>
        <dbReference type="SAM" id="Coils"/>
    </source>
</evidence>
<dbReference type="eggNOG" id="COG1961">
    <property type="taxonomic scope" value="Bacteria"/>
</dbReference>
<sequence length="298" mass="33568">MPDEPVASIIVEALEGFADGRFRSQVEVKRFLEGKPDFPKSGPSGYVHPSRVKDMLERAVYAGCVEAPNWGVGLRRGHHQPLISFATHERVQARLKGTLNAPARKDINEDFPLRGFVLCDDCGEPMTSCWSKGRNKLYPYYLCDTPDCASKRKSIRRADVEDGAERLLRELQPADQLLKLAKAIFTDIWEMRRADAMSARSTLESQLKDTEKQIEALQDRIMNASSPSVITAYEKRIGELERKKIKLAEQADSAVPDQGRLSDFIEPALAFLSSPWNIYKTATSPLREQCSNWPLQSL</sequence>
<dbReference type="GO" id="GO:0000150">
    <property type="term" value="F:DNA strand exchange activity"/>
    <property type="evidence" value="ECO:0007669"/>
    <property type="project" value="TreeGrafter"/>
</dbReference>
<protein>
    <submittedName>
        <fullName evidence="5">Resolvase-like protein</fullName>
    </submittedName>
</protein>
<keyword evidence="3" id="KW-0175">Coiled coil</keyword>
<accession>W4HGZ1</accession>
<dbReference type="EMBL" id="AQQW01000009">
    <property type="protein sequence ID" value="ETW12022.1"/>
    <property type="molecule type" value="Genomic_DNA"/>
</dbReference>
<keyword evidence="6" id="KW-1185">Reference proteome</keyword>
<keyword evidence="1" id="KW-0238">DNA-binding</keyword>
<dbReference type="GO" id="GO:0003677">
    <property type="term" value="F:DNA binding"/>
    <property type="evidence" value="ECO:0007669"/>
    <property type="project" value="UniProtKB-KW"/>
</dbReference>
<proteinExistence type="predicted"/>
<dbReference type="PATRIC" id="fig|1317118.6.peg.3126"/>
<evidence type="ECO:0000256" key="2">
    <source>
        <dbReference type="ARBA" id="ARBA00023172"/>
    </source>
</evidence>
<feature type="coiled-coil region" evidence="3">
    <location>
        <begin position="193"/>
        <end position="250"/>
    </location>
</feature>
<dbReference type="Pfam" id="PF13408">
    <property type="entry name" value="Zn_ribbon_recom"/>
    <property type="match status" value="1"/>
</dbReference>
<evidence type="ECO:0000313" key="6">
    <source>
        <dbReference type="Proteomes" id="UP000019063"/>
    </source>
</evidence>
<dbReference type="STRING" id="1379903.ATO8_15187"/>